<dbReference type="Gene3D" id="3.30.300.20">
    <property type="match status" value="1"/>
</dbReference>
<organism evidence="12 13">
    <name type="scientific">Streptomyces smyrnaeus</name>
    <dbReference type="NCBI Taxonomy" id="1387713"/>
    <lineage>
        <taxon>Bacteria</taxon>
        <taxon>Bacillati</taxon>
        <taxon>Actinomycetota</taxon>
        <taxon>Actinomycetes</taxon>
        <taxon>Kitasatosporales</taxon>
        <taxon>Streptomycetaceae</taxon>
        <taxon>Streptomyces</taxon>
    </lineage>
</organism>
<protein>
    <recommendedName>
        <fullName evidence="2 8">GTPase Der</fullName>
    </recommendedName>
    <alternativeName>
        <fullName evidence="7 8">GTP-binding protein EngA</fullName>
    </alternativeName>
</protein>
<dbReference type="Gene3D" id="3.40.50.300">
    <property type="entry name" value="P-loop containing nucleotide triphosphate hydrolases"/>
    <property type="match status" value="2"/>
</dbReference>
<feature type="binding site" evidence="8">
    <location>
        <begin position="283"/>
        <end position="287"/>
    </location>
    <ligand>
        <name>GTP</name>
        <dbReference type="ChEBI" id="CHEBI:37565"/>
        <label>2</label>
    </ligand>
</feature>
<dbReference type="Pfam" id="PF01926">
    <property type="entry name" value="MMR_HSR1"/>
    <property type="match status" value="2"/>
</dbReference>
<evidence type="ECO:0000256" key="6">
    <source>
        <dbReference type="ARBA" id="ARBA00023134"/>
    </source>
</evidence>
<evidence type="ECO:0000313" key="12">
    <source>
        <dbReference type="EMBL" id="MBO8203120.1"/>
    </source>
</evidence>
<dbReference type="HAMAP" id="MF_00195">
    <property type="entry name" value="GTPase_Der"/>
    <property type="match status" value="1"/>
</dbReference>
<dbReference type="NCBIfam" id="TIGR03594">
    <property type="entry name" value="GTPase_EngA"/>
    <property type="match status" value="1"/>
</dbReference>
<dbReference type="InterPro" id="IPR031166">
    <property type="entry name" value="G_ENGA"/>
</dbReference>
<keyword evidence="3 8" id="KW-0690">Ribosome biogenesis</keyword>
<dbReference type="InterPro" id="IPR003593">
    <property type="entry name" value="AAA+_ATPase"/>
</dbReference>
<feature type="binding site" evidence="8">
    <location>
        <begin position="107"/>
        <end position="111"/>
    </location>
    <ligand>
        <name>GTP</name>
        <dbReference type="ChEBI" id="CHEBI:37565"/>
        <label>1</label>
    </ligand>
</feature>
<dbReference type="PANTHER" id="PTHR43834">
    <property type="entry name" value="GTPASE DER"/>
    <property type="match status" value="1"/>
</dbReference>
<keyword evidence="6 8" id="KW-0342">GTP-binding</keyword>
<evidence type="ECO:0000256" key="5">
    <source>
        <dbReference type="ARBA" id="ARBA00022741"/>
    </source>
</evidence>
<comment type="function">
    <text evidence="8 10">GTPase that plays an essential role in the late steps of ribosome biogenesis.</text>
</comment>
<dbReference type="InterPro" id="IPR006073">
    <property type="entry name" value="GTP-bd"/>
</dbReference>
<dbReference type="SMART" id="SM00382">
    <property type="entry name" value="AAA"/>
    <property type="match status" value="2"/>
</dbReference>
<evidence type="ECO:0000256" key="10">
    <source>
        <dbReference type="RuleBase" id="RU004481"/>
    </source>
</evidence>
<evidence type="ECO:0000256" key="2">
    <source>
        <dbReference type="ARBA" id="ARBA00020953"/>
    </source>
</evidence>
<dbReference type="PRINTS" id="PR00326">
    <property type="entry name" value="GTP1OBG"/>
</dbReference>
<dbReference type="CDD" id="cd01894">
    <property type="entry name" value="EngA1"/>
    <property type="match status" value="1"/>
</dbReference>
<dbReference type="NCBIfam" id="NF002828">
    <property type="entry name" value="PRK03003.1"/>
    <property type="match status" value="1"/>
</dbReference>
<keyword evidence="5 8" id="KW-0547">Nucleotide-binding</keyword>
<comment type="subunit">
    <text evidence="8">Associates with the 50S ribosomal subunit.</text>
</comment>
<sequence>MNDQMHPAEDGPEHVHGELGDAEFAEFMELAAEEGFDQEEVEGALGEAGHGPLPVLAVVGRPNVGKSTLVNRIIGRREAVVEDRPGVTRDRVTYEAEWAGRRFKVVDTGGWEQDVLGIDASVAAQAEFAVEAADAVVFVVDAMVGATDTDEAVVKLLRRAGKPVVLCANKVDGPSGEADAAYLWSLGLGEPYPVSALHGRGTGDMLDEVLKVLPDAPQQTFGGAPLGGPRRVALIGRPNVGKSSLLNKVAGEERVVVNEQAGTTRDPVDELIELGGKTWKFVDTAGIRRRVHMTEGADYYASLRTAAALEKAEVAVVLIDVSESISVQDLRIVTMAVESGRAVVLAYNKWDTLDEERRFYLEREIERDLVQVRWAPRVNVSARTGRHMEKLVPAIETALESWETRVPTGKLNAFLGEIVAAHPHPVRGGKQPRILFGTQAGTRPPRFVLFASGFLEAGYRRFVERRLREEFGFEGTPVQISVRVREKRGRKK</sequence>
<reference evidence="12 13" key="1">
    <citation type="submission" date="2021-02" db="EMBL/GenBank/DDBJ databases">
        <title>Streptomyces spirodelae sp. nov., isolated from duckweed.</title>
        <authorList>
            <person name="Saimee Y."/>
            <person name="Duangmal K."/>
        </authorList>
    </citation>
    <scope>NUCLEOTIDE SEQUENCE [LARGE SCALE GENOMIC DNA]</scope>
    <source>
        <strain evidence="12 13">DSM 42105</strain>
    </source>
</reference>
<feature type="domain" description="EngA-type G" evidence="11">
    <location>
        <begin position="230"/>
        <end position="403"/>
    </location>
</feature>
<dbReference type="Proteomes" id="UP000721954">
    <property type="component" value="Unassembled WGS sequence"/>
</dbReference>
<keyword evidence="13" id="KW-1185">Reference proteome</keyword>
<evidence type="ECO:0000256" key="8">
    <source>
        <dbReference type="HAMAP-Rule" id="MF_00195"/>
    </source>
</evidence>
<feature type="binding site" evidence="8">
    <location>
        <begin position="348"/>
        <end position="351"/>
    </location>
    <ligand>
        <name>GTP</name>
        <dbReference type="ChEBI" id="CHEBI:37565"/>
        <label>2</label>
    </ligand>
</feature>
<dbReference type="InterPro" id="IPR027417">
    <property type="entry name" value="P-loop_NTPase"/>
</dbReference>
<evidence type="ECO:0000256" key="9">
    <source>
        <dbReference type="PROSITE-ProRule" id="PRU01049"/>
    </source>
</evidence>
<feature type="binding site" evidence="8">
    <location>
        <begin position="60"/>
        <end position="67"/>
    </location>
    <ligand>
        <name>GTP</name>
        <dbReference type="ChEBI" id="CHEBI:37565"/>
        <label>1</label>
    </ligand>
</feature>
<name>A0ABS3Y632_9ACTN</name>
<dbReference type="GeneID" id="96263496"/>
<evidence type="ECO:0000256" key="4">
    <source>
        <dbReference type="ARBA" id="ARBA00022737"/>
    </source>
</evidence>
<dbReference type="CDD" id="cd01895">
    <property type="entry name" value="EngA2"/>
    <property type="match status" value="1"/>
</dbReference>
<feature type="binding site" evidence="8">
    <location>
        <begin position="236"/>
        <end position="243"/>
    </location>
    <ligand>
        <name>GTP</name>
        <dbReference type="ChEBI" id="CHEBI:37565"/>
        <label>2</label>
    </ligand>
</feature>
<dbReference type="Pfam" id="PF14714">
    <property type="entry name" value="KH_dom-like"/>
    <property type="match status" value="1"/>
</dbReference>
<comment type="similarity">
    <text evidence="1 8 9 10">Belongs to the TRAFAC class TrmE-Era-EngA-EngB-Septin-like GTPase superfamily. EngA (Der) GTPase family.</text>
</comment>
<dbReference type="SUPFAM" id="SSF52540">
    <property type="entry name" value="P-loop containing nucleoside triphosphate hydrolases"/>
    <property type="match status" value="2"/>
</dbReference>
<feature type="domain" description="EngA-type G" evidence="11">
    <location>
        <begin position="54"/>
        <end position="217"/>
    </location>
</feature>
<dbReference type="InterPro" id="IPR015946">
    <property type="entry name" value="KH_dom-like_a/b"/>
</dbReference>
<dbReference type="InterPro" id="IPR032859">
    <property type="entry name" value="KH_dom-like"/>
</dbReference>
<comment type="caution">
    <text evidence="12">The sequence shown here is derived from an EMBL/GenBank/DDBJ whole genome shotgun (WGS) entry which is preliminary data.</text>
</comment>
<dbReference type="InterPro" id="IPR016484">
    <property type="entry name" value="GTPase_Der"/>
</dbReference>
<dbReference type="PIRSF" id="PIRSF006485">
    <property type="entry name" value="GTP-binding_EngA"/>
    <property type="match status" value="1"/>
</dbReference>
<evidence type="ECO:0000256" key="1">
    <source>
        <dbReference type="ARBA" id="ARBA00008279"/>
    </source>
</evidence>
<feature type="binding site" evidence="8">
    <location>
        <begin position="169"/>
        <end position="172"/>
    </location>
    <ligand>
        <name>GTP</name>
        <dbReference type="ChEBI" id="CHEBI:37565"/>
        <label>1</label>
    </ligand>
</feature>
<accession>A0ABS3Y632</accession>
<dbReference type="RefSeq" id="WP_209214590.1">
    <property type="nucleotide sequence ID" value="NZ_JAFFZM010000034.1"/>
</dbReference>
<evidence type="ECO:0000259" key="11">
    <source>
        <dbReference type="PROSITE" id="PS51712"/>
    </source>
</evidence>
<evidence type="ECO:0000256" key="7">
    <source>
        <dbReference type="ARBA" id="ARBA00032345"/>
    </source>
</evidence>
<dbReference type="InterPro" id="IPR005225">
    <property type="entry name" value="Small_GTP-bd"/>
</dbReference>
<keyword evidence="4 10" id="KW-0677">Repeat</keyword>
<dbReference type="PROSITE" id="PS51712">
    <property type="entry name" value="G_ENGA"/>
    <property type="match status" value="2"/>
</dbReference>
<gene>
    <name evidence="8 12" type="primary">der</name>
    <name evidence="12" type="ORF">JW613_33305</name>
</gene>
<dbReference type="PANTHER" id="PTHR43834:SF6">
    <property type="entry name" value="GTPASE DER"/>
    <property type="match status" value="1"/>
</dbReference>
<evidence type="ECO:0000256" key="3">
    <source>
        <dbReference type="ARBA" id="ARBA00022517"/>
    </source>
</evidence>
<proteinExistence type="inferred from homology"/>
<evidence type="ECO:0000313" key="13">
    <source>
        <dbReference type="Proteomes" id="UP000721954"/>
    </source>
</evidence>
<dbReference type="NCBIfam" id="TIGR00231">
    <property type="entry name" value="small_GTP"/>
    <property type="match status" value="2"/>
</dbReference>
<dbReference type="EMBL" id="JAFFZM010000034">
    <property type="protein sequence ID" value="MBO8203120.1"/>
    <property type="molecule type" value="Genomic_DNA"/>
</dbReference>